<dbReference type="Proteomes" id="UP000477651">
    <property type="component" value="Unassembled WGS sequence"/>
</dbReference>
<accession>A0A6L9Y6K6</accession>
<dbReference type="RefSeq" id="WP_163764125.1">
    <property type="nucleotide sequence ID" value="NZ_JAAGYR010000005.1"/>
</dbReference>
<name>A0A6L9Y6K6_9BURK</name>
<gene>
    <name evidence="1" type="ORF">F9B74_03865</name>
</gene>
<protein>
    <submittedName>
        <fullName evidence="1">Uncharacterized protein</fullName>
    </submittedName>
</protein>
<organism evidence="1 2">
    <name type="scientific">Pelistega ratti</name>
    <dbReference type="NCBI Taxonomy" id="2652177"/>
    <lineage>
        <taxon>Bacteria</taxon>
        <taxon>Pseudomonadati</taxon>
        <taxon>Pseudomonadota</taxon>
        <taxon>Betaproteobacteria</taxon>
        <taxon>Burkholderiales</taxon>
        <taxon>Alcaligenaceae</taxon>
        <taxon>Pelistega</taxon>
    </lineage>
</organism>
<evidence type="ECO:0000313" key="1">
    <source>
        <dbReference type="EMBL" id="NEN75464.1"/>
    </source>
</evidence>
<dbReference type="EMBL" id="JAAGYR010000005">
    <property type="protein sequence ID" value="NEN75464.1"/>
    <property type="molecule type" value="Genomic_DNA"/>
</dbReference>
<proteinExistence type="predicted"/>
<dbReference type="AlphaFoldDB" id="A0A6L9Y6K6"/>
<comment type="caution">
    <text evidence="1">The sequence shown here is derived from an EMBL/GenBank/DDBJ whole genome shotgun (WGS) entry which is preliminary data.</text>
</comment>
<keyword evidence="2" id="KW-1185">Reference proteome</keyword>
<reference evidence="1 2" key="1">
    <citation type="submission" date="2020-02" db="EMBL/GenBank/DDBJ databases">
        <title>Pelistega sp. NLN82 were isolated from wild rodents of the Hainan Island.</title>
        <authorList>
            <person name="Niu N."/>
            <person name="Zhou J."/>
        </authorList>
    </citation>
    <scope>NUCLEOTIDE SEQUENCE [LARGE SCALE GENOMIC DNA]</scope>
    <source>
        <strain evidence="1 2">NLN82</strain>
    </source>
</reference>
<sequence>MFYYFINGKFYFGIVLLTQLNPSIKEGVDITVLLPNYFESSIENFKKESFINGIYDRNLLAPQTIINKRAWLLGFFVNFKTIELSELNILEFLRFEAWGKVYDYNYQEVNNIPELSLFGSAGLYGYEGIEYLIQVGIGLCCDENEDPYSYYTHENFQKMIKGRSLPY</sequence>
<evidence type="ECO:0000313" key="2">
    <source>
        <dbReference type="Proteomes" id="UP000477651"/>
    </source>
</evidence>